<reference evidence="4" key="1">
    <citation type="submission" date="2024-02" db="EMBL/GenBank/DDBJ databases">
        <authorList>
            <consortium name="ELIXIR-Norway"/>
            <consortium name="Elixir Norway"/>
        </authorList>
    </citation>
    <scope>NUCLEOTIDE SEQUENCE</scope>
</reference>
<feature type="region of interest" description="Disordered" evidence="2">
    <location>
        <begin position="160"/>
        <end position="184"/>
    </location>
</feature>
<feature type="domain" description="HTH CENPB-type" evidence="3">
    <location>
        <begin position="6"/>
        <end position="71"/>
    </location>
</feature>
<accession>A0ABP0W032</accession>
<organism evidence="4 5">
    <name type="scientific">Sphagnum jensenii</name>
    <dbReference type="NCBI Taxonomy" id="128206"/>
    <lineage>
        <taxon>Eukaryota</taxon>
        <taxon>Viridiplantae</taxon>
        <taxon>Streptophyta</taxon>
        <taxon>Embryophyta</taxon>
        <taxon>Bryophyta</taxon>
        <taxon>Sphagnophytina</taxon>
        <taxon>Sphagnopsida</taxon>
        <taxon>Sphagnales</taxon>
        <taxon>Sphagnaceae</taxon>
        <taxon>Sphagnum</taxon>
    </lineage>
</organism>
<dbReference type="InterPro" id="IPR009057">
    <property type="entry name" value="Homeodomain-like_sf"/>
</dbReference>
<evidence type="ECO:0000256" key="2">
    <source>
        <dbReference type="SAM" id="MobiDB-lite"/>
    </source>
</evidence>
<evidence type="ECO:0000313" key="4">
    <source>
        <dbReference type="EMBL" id="CAK9259561.1"/>
    </source>
</evidence>
<dbReference type="SMART" id="SM00674">
    <property type="entry name" value="CENPB"/>
    <property type="match status" value="1"/>
</dbReference>
<proteinExistence type="predicted"/>
<dbReference type="Proteomes" id="UP001497444">
    <property type="component" value="Chromosome 12"/>
</dbReference>
<dbReference type="Gene3D" id="1.10.10.60">
    <property type="entry name" value="Homeodomain-like"/>
    <property type="match status" value="1"/>
</dbReference>
<protein>
    <recommendedName>
        <fullName evidence="3">HTH CENPB-type domain-containing protein</fullName>
    </recommendedName>
</protein>
<sequence>MGTPKPVMYQDVDEALAQWVEAYQANINISGEMICQKAAQFLERLYPDAPKFEFSRSDGWPNSSNGIRYGRTVDLVRVVLRIRRSSRSPCHASAQSWTNMHLLTYTTWTKLGFSTVCKSTTHLPLDNSKATSRTRSASPSLYAATLTGLTNCHSGSSASHFAPAASRTTSTTSTTSTTPTKMHG</sequence>
<gene>
    <name evidence="4" type="ORF">CSSPJE1EN1_LOCUS5039</name>
</gene>
<keyword evidence="1" id="KW-0238">DNA-binding</keyword>
<dbReference type="Pfam" id="PF03221">
    <property type="entry name" value="HTH_Tnp_Tc5"/>
    <property type="match status" value="1"/>
</dbReference>
<evidence type="ECO:0000259" key="3">
    <source>
        <dbReference type="SMART" id="SM00674"/>
    </source>
</evidence>
<dbReference type="InterPro" id="IPR006600">
    <property type="entry name" value="HTH_CenpB_DNA-bd_dom"/>
</dbReference>
<name>A0ABP0W032_9BRYO</name>
<keyword evidence="5" id="KW-1185">Reference proteome</keyword>
<evidence type="ECO:0000313" key="5">
    <source>
        <dbReference type="Proteomes" id="UP001497444"/>
    </source>
</evidence>
<dbReference type="SUPFAM" id="SSF46689">
    <property type="entry name" value="Homeodomain-like"/>
    <property type="match status" value="1"/>
</dbReference>
<dbReference type="EMBL" id="OZ020107">
    <property type="protein sequence ID" value="CAK9259561.1"/>
    <property type="molecule type" value="Genomic_DNA"/>
</dbReference>
<feature type="compositionally biased region" description="Low complexity" evidence="2">
    <location>
        <begin position="168"/>
        <end position="184"/>
    </location>
</feature>
<evidence type="ECO:0000256" key="1">
    <source>
        <dbReference type="ARBA" id="ARBA00023125"/>
    </source>
</evidence>